<protein>
    <submittedName>
        <fullName evidence="1">Uncharacterized protein</fullName>
    </submittedName>
</protein>
<dbReference type="GO" id="GO:0009143">
    <property type="term" value="P:nucleoside triphosphate catabolic process"/>
    <property type="evidence" value="ECO:0007669"/>
    <property type="project" value="InterPro"/>
</dbReference>
<organism evidence="1 2">
    <name type="scientific">Thermogutta terrifontis</name>
    <dbReference type="NCBI Taxonomy" id="1331910"/>
    <lineage>
        <taxon>Bacteria</taxon>
        <taxon>Pseudomonadati</taxon>
        <taxon>Planctomycetota</taxon>
        <taxon>Planctomycetia</taxon>
        <taxon>Pirellulales</taxon>
        <taxon>Thermoguttaceae</taxon>
        <taxon>Thermogutta</taxon>
    </lineage>
</organism>
<sequence length="146" mass="16428">MITPMTSSEQVPFPASDATTPIARLREIVEKFVQERSWEPFHTPKNLVMALAVEAAELMEHFQWLTPEQGEAVARNPEQREAVADEMADVFCYLLALSSRLGIDLTTAVLRKMEKNVQKYPAEIYRGYFGPDDPRWPGPASSSASQ</sequence>
<dbReference type="InterPro" id="IPR025984">
    <property type="entry name" value="DCTPP"/>
</dbReference>
<dbReference type="Gene3D" id="1.10.287.1080">
    <property type="entry name" value="MazG-like"/>
    <property type="match status" value="1"/>
</dbReference>
<evidence type="ECO:0000313" key="1">
    <source>
        <dbReference type="EMBL" id="ASV73443.1"/>
    </source>
</evidence>
<keyword evidence="2" id="KW-1185">Reference proteome</keyword>
<dbReference type="GO" id="GO:0047429">
    <property type="term" value="F:nucleoside triphosphate diphosphatase activity"/>
    <property type="evidence" value="ECO:0007669"/>
    <property type="project" value="InterPro"/>
</dbReference>
<dbReference type="SUPFAM" id="SSF101386">
    <property type="entry name" value="all-alpha NTP pyrophosphatases"/>
    <property type="match status" value="1"/>
</dbReference>
<gene>
    <name evidence="1" type="ORF">THTE_0841</name>
</gene>
<dbReference type="EMBL" id="CP018477">
    <property type="protein sequence ID" value="ASV73443.1"/>
    <property type="molecule type" value="Genomic_DNA"/>
</dbReference>
<proteinExistence type="predicted"/>
<dbReference type="PANTHER" id="PTHR46523:SF1">
    <property type="entry name" value="DCTP PYROPHOSPHATASE 1"/>
    <property type="match status" value="1"/>
</dbReference>
<name>A0A286RBV2_9BACT</name>
<reference evidence="1 2" key="1">
    <citation type="journal article" name="Front. Microbiol.">
        <title>Sugar Metabolism of the First Thermophilic Planctomycete Thermogutta terrifontis: Comparative Genomic and Transcriptomic Approaches.</title>
        <authorList>
            <person name="Elcheninov A.G."/>
            <person name="Menzel P."/>
            <person name="Gudbergsdottir S.R."/>
            <person name="Slesarev A.I."/>
            <person name="Kadnikov V.V."/>
            <person name="Krogh A."/>
            <person name="Bonch-Osmolovskaya E.A."/>
            <person name="Peng X."/>
            <person name="Kublanov I.V."/>
        </authorList>
    </citation>
    <scope>NUCLEOTIDE SEQUENCE [LARGE SCALE GENOMIC DNA]</scope>
    <source>
        <strain evidence="1 2">R1</strain>
    </source>
</reference>
<dbReference type="KEGG" id="ttf:THTE_0841"/>
<dbReference type="CDD" id="cd11537">
    <property type="entry name" value="NTP-PPase_RS21-C6_like"/>
    <property type="match status" value="1"/>
</dbReference>
<dbReference type="PANTHER" id="PTHR46523">
    <property type="entry name" value="DCTP PYROPHOSPHATASE 1"/>
    <property type="match status" value="1"/>
</dbReference>
<dbReference type="AlphaFoldDB" id="A0A286RBV2"/>
<accession>A0A286RBV2</accession>
<dbReference type="Proteomes" id="UP000215086">
    <property type="component" value="Chromosome"/>
</dbReference>
<evidence type="ECO:0000313" key="2">
    <source>
        <dbReference type="Proteomes" id="UP000215086"/>
    </source>
</evidence>
<dbReference type="Pfam" id="PF12643">
    <property type="entry name" value="MazG-like"/>
    <property type="match status" value="1"/>
</dbReference>
<dbReference type="InterPro" id="IPR052555">
    <property type="entry name" value="dCTP_Pyrophosphatase"/>
</dbReference>